<gene>
    <name evidence="3" type="ORF">GCM10010102_39420</name>
</gene>
<dbReference type="Pfam" id="PF00132">
    <property type="entry name" value="Hexapep"/>
    <property type="match status" value="1"/>
</dbReference>
<name>A0A8H9GMT4_9MICO</name>
<dbReference type="EMBL" id="BMPT01000021">
    <property type="protein sequence ID" value="GGM39891.1"/>
    <property type="molecule type" value="Genomic_DNA"/>
</dbReference>
<dbReference type="Gene3D" id="2.160.10.10">
    <property type="entry name" value="Hexapeptide repeat proteins"/>
    <property type="match status" value="1"/>
</dbReference>
<dbReference type="CDD" id="cd03349">
    <property type="entry name" value="LbH_XAT"/>
    <property type="match status" value="1"/>
</dbReference>
<dbReference type="PANTHER" id="PTHR43300">
    <property type="entry name" value="ACETYLTRANSFERASE"/>
    <property type="match status" value="1"/>
</dbReference>
<keyword evidence="4" id="KW-1185">Reference proteome</keyword>
<dbReference type="InterPro" id="IPR050179">
    <property type="entry name" value="Trans_hexapeptide_repeat"/>
</dbReference>
<proteinExistence type="predicted"/>
<keyword evidence="1 3" id="KW-0808">Transferase</keyword>
<organism evidence="3 4">
    <name type="scientific">Promicromonospora citrea</name>
    <dbReference type="NCBI Taxonomy" id="43677"/>
    <lineage>
        <taxon>Bacteria</taxon>
        <taxon>Bacillati</taxon>
        <taxon>Actinomycetota</taxon>
        <taxon>Actinomycetes</taxon>
        <taxon>Micrococcales</taxon>
        <taxon>Promicromonosporaceae</taxon>
        <taxon>Promicromonospora</taxon>
    </lineage>
</organism>
<evidence type="ECO:0000256" key="1">
    <source>
        <dbReference type="ARBA" id="ARBA00022679"/>
    </source>
</evidence>
<dbReference type="InterPro" id="IPR001451">
    <property type="entry name" value="Hexapep"/>
</dbReference>
<accession>A0A8H9GMT4</accession>
<dbReference type="RefSeq" id="WP_171104798.1">
    <property type="nucleotide sequence ID" value="NZ_BMPT01000021.1"/>
</dbReference>
<dbReference type="SUPFAM" id="SSF51161">
    <property type="entry name" value="Trimeric LpxA-like enzymes"/>
    <property type="match status" value="1"/>
</dbReference>
<evidence type="ECO:0000256" key="2">
    <source>
        <dbReference type="ARBA" id="ARBA00022737"/>
    </source>
</evidence>
<dbReference type="GO" id="GO:0016740">
    <property type="term" value="F:transferase activity"/>
    <property type="evidence" value="ECO:0007669"/>
    <property type="project" value="UniProtKB-KW"/>
</dbReference>
<comment type="caution">
    <text evidence="3">The sequence shown here is derived from an EMBL/GenBank/DDBJ whole genome shotgun (WGS) entry which is preliminary data.</text>
</comment>
<dbReference type="PANTHER" id="PTHR43300:SF11">
    <property type="entry name" value="ACETYLTRANSFERASE RV3034C-RELATED"/>
    <property type="match status" value="1"/>
</dbReference>
<reference evidence="3" key="1">
    <citation type="journal article" date="2014" name="Int. J. Syst. Evol. Microbiol.">
        <title>Complete genome sequence of Corynebacterium casei LMG S-19264T (=DSM 44701T), isolated from a smear-ripened cheese.</title>
        <authorList>
            <consortium name="US DOE Joint Genome Institute (JGI-PGF)"/>
            <person name="Walter F."/>
            <person name="Albersmeier A."/>
            <person name="Kalinowski J."/>
            <person name="Ruckert C."/>
        </authorList>
    </citation>
    <scope>NUCLEOTIDE SEQUENCE</scope>
    <source>
        <strain evidence="3">JCM 3051</strain>
    </source>
</reference>
<evidence type="ECO:0000313" key="4">
    <source>
        <dbReference type="Proteomes" id="UP000655589"/>
    </source>
</evidence>
<evidence type="ECO:0000313" key="3">
    <source>
        <dbReference type="EMBL" id="GGM39891.1"/>
    </source>
</evidence>
<dbReference type="AlphaFoldDB" id="A0A8H9GMT4"/>
<dbReference type="Proteomes" id="UP000655589">
    <property type="component" value="Unassembled WGS sequence"/>
</dbReference>
<reference evidence="3" key="2">
    <citation type="submission" date="2020-09" db="EMBL/GenBank/DDBJ databases">
        <authorList>
            <person name="Sun Q."/>
            <person name="Ohkuma M."/>
        </authorList>
    </citation>
    <scope>NUCLEOTIDE SEQUENCE</scope>
    <source>
        <strain evidence="3">JCM 3051</strain>
    </source>
</reference>
<dbReference type="PROSITE" id="PS00101">
    <property type="entry name" value="HEXAPEP_TRANSFERASES"/>
    <property type="match status" value="1"/>
</dbReference>
<sequence length="215" mass="23659">MSHVPDPAKRNPSTRDDLTNVVFLRTEVTSPYLEVGEYTYYDDEGHRPPFEKANVRYLYGPQRLVIGRFTAIAPGASFLMPGGNHPMAGPSTFPFTMFGGTWTENTLDAFLAIEQPGDTVVGNDVWIGRDATIMPGVTIGDGAVVGAHSVVTKDVEPYTIVAGNPARPVRMRFEPADVERLLAARWWDWPTEKITEHAATIMAGTPRDIERLAGE</sequence>
<protein>
    <submittedName>
        <fullName evidence="3">Acetyltransferase</fullName>
    </submittedName>
</protein>
<dbReference type="InterPro" id="IPR018357">
    <property type="entry name" value="Hexapep_transf_CS"/>
</dbReference>
<dbReference type="InterPro" id="IPR011004">
    <property type="entry name" value="Trimer_LpxA-like_sf"/>
</dbReference>
<keyword evidence="2" id="KW-0677">Repeat</keyword>